<evidence type="ECO:0000313" key="2">
    <source>
        <dbReference type="WBParaSite" id="PS1159_v2.g5440.t1"/>
    </source>
</evidence>
<evidence type="ECO:0000313" key="1">
    <source>
        <dbReference type="Proteomes" id="UP000887580"/>
    </source>
</evidence>
<protein>
    <submittedName>
        <fullName evidence="2">26S proteasome non-ATPase regulatory subunit 1</fullName>
    </submittedName>
</protein>
<reference evidence="2" key="1">
    <citation type="submission" date="2022-11" db="UniProtKB">
        <authorList>
            <consortium name="WormBaseParasite"/>
        </authorList>
    </citation>
    <scope>IDENTIFICATION</scope>
</reference>
<name>A0AC35GIJ1_9BILA</name>
<dbReference type="WBParaSite" id="PS1159_v2.g5440.t1">
    <property type="protein sequence ID" value="PS1159_v2.g5440.t1"/>
    <property type="gene ID" value="PS1159_v2.g5440"/>
</dbReference>
<dbReference type="Proteomes" id="UP000887580">
    <property type="component" value="Unplaced"/>
</dbReference>
<sequence length="504" mass="55150">LGAEDLFSLSPRPAHPEYGQQDELYVNKIIEQAVDTYKLAMRDNTKVDQRLENLLNRIFNLNMESREYRQVVGLALDTRRLDQIERAVKASDDSTTLLSETVIKVLGSQLDRAFRSKVLDVLLRLFSELEEPDFVSMCQCLIKLEKPGDVADILNRLVKNQDGELLAYQISFDLYENATQQFIQQIEKALIPETEKTVTATSESATENATSTTETTTTTTAASSTSGTTSSATATTSSTTSAVTSKSADDSSSSTSGSSESAETVPSGTMSPEVRDKLRSILRGEETIKHHMQFLIKNNHTDMLILKNIKDSVRMACTHNGTVITNGLMHIGTTCDDFLRDNLEWISKATNWNKFNAVATLGLIHRGHEANAMKVLDPYLPKGEPDQFGYKEGGALYAYGLIHANHGSANVIEYLQKQLAGATTAAVRHGACLGLGVAALGTRNESVYSQLRETLYQDDAVVGEAAGTAMGLVMAASLDAAAFREMVQYISDTAHDKIQRGLRT</sequence>
<organism evidence="1 2">
    <name type="scientific">Panagrolaimus sp. PS1159</name>
    <dbReference type="NCBI Taxonomy" id="55785"/>
    <lineage>
        <taxon>Eukaryota</taxon>
        <taxon>Metazoa</taxon>
        <taxon>Ecdysozoa</taxon>
        <taxon>Nematoda</taxon>
        <taxon>Chromadorea</taxon>
        <taxon>Rhabditida</taxon>
        <taxon>Tylenchina</taxon>
        <taxon>Panagrolaimomorpha</taxon>
        <taxon>Panagrolaimoidea</taxon>
        <taxon>Panagrolaimidae</taxon>
        <taxon>Panagrolaimus</taxon>
    </lineage>
</organism>
<accession>A0AC35GIJ1</accession>
<proteinExistence type="predicted"/>